<keyword evidence="1" id="KW-0732">Signal</keyword>
<name>A0A9Q8W8B9_9PEZI</name>
<reference evidence="2" key="1">
    <citation type="journal article" date="2021" name="Mol. Plant Microbe Interact.">
        <title>Complete Genome Sequence of the Plant-Pathogenic Fungus Colletotrichum lupini.</title>
        <authorList>
            <person name="Baroncelli R."/>
            <person name="Pensec F."/>
            <person name="Da Lio D."/>
            <person name="Boufleur T."/>
            <person name="Vicente I."/>
            <person name="Sarrocco S."/>
            <person name="Picot A."/>
            <person name="Baraldi E."/>
            <person name="Sukno S."/>
            <person name="Thon M."/>
            <person name="Le Floch G."/>
        </authorList>
    </citation>
    <scope>NUCLEOTIDE SEQUENCE</scope>
    <source>
        <strain evidence="2">IMI 504893</strain>
    </source>
</reference>
<evidence type="ECO:0000256" key="1">
    <source>
        <dbReference type="SAM" id="SignalP"/>
    </source>
</evidence>
<evidence type="ECO:0000313" key="2">
    <source>
        <dbReference type="EMBL" id="UQC73944.1"/>
    </source>
</evidence>
<evidence type="ECO:0000313" key="3">
    <source>
        <dbReference type="Proteomes" id="UP000830671"/>
    </source>
</evidence>
<sequence>MHFQSTTLFLAAAVIFQGVSAQFCTGPPSDCNFEDAEMPLFPAAPDRCTVQRADLMTIRHLHDLPFKAPRRNHLSVYRVNAIATVNQCTYQALIQPHEISPGKNSSENKVASPTTRKPYLIFSVSSLVSILSTYSLFPCEADHLRG</sequence>
<accession>A0A9Q8W8B9</accession>
<dbReference type="Proteomes" id="UP000830671">
    <property type="component" value="Chromosome 1"/>
</dbReference>
<organism evidence="2 3">
    <name type="scientific">Colletotrichum lupini</name>
    <dbReference type="NCBI Taxonomy" id="145971"/>
    <lineage>
        <taxon>Eukaryota</taxon>
        <taxon>Fungi</taxon>
        <taxon>Dikarya</taxon>
        <taxon>Ascomycota</taxon>
        <taxon>Pezizomycotina</taxon>
        <taxon>Sordariomycetes</taxon>
        <taxon>Hypocreomycetidae</taxon>
        <taxon>Glomerellales</taxon>
        <taxon>Glomerellaceae</taxon>
        <taxon>Colletotrichum</taxon>
        <taxon>Colletotrichum acutatum species complex</taxon>
    </lineage>
</organism>
<dbReference type="KEGG" id="clup:CLUP02_00591"/>
<dbReference type="EMBL" id="CP019471">
    <property type="protein sequence ID" value="UQC73944.1"/>
    <property type="molecule type" value="Genomic_DNA"/>
</dbReference>
<dbReference type="GeneID" id="73334648"/>
<protein>
    <submittedName>
        <fullName evidence="2">Uncharacterized protein</fullName>
    </submittedName>
</protein>
<feature type="signal peptide" evidence="1">
    <location>
        <begin position="1"/>
        <end position="21"/>
    </location>
</feature>
<gene>
    <name evidence="2" type="ORF">CLUP02_00591</name>
</gene>
<dbReference type="RefSeq" id="XP_049135595.1">
    <property type="nucleotide sequence ID" value="XM_049279638.1"/>
</dbReference>
<keyword evidence="3" id="KW-1185">Reference proteome</keyword>
<proteinExistence type="predicted"/>
<dbReference type="AlphaFoldDB" id="A0A9Q8W8B9"/>
<feature type="chain" id="PRO_5040113153" evidence="1">
    <location>
        <begin position="22"/>
        <end position="146"/>
    </location>
</feature>